<feature type="transmembrane region" description="Helical" evidence="1">
    <location>
        <begin position="216"/>
        <end position="237"/>
    </location>
</feature>
<keyword evidence="1" id="KW-1133">Transmembrane helix</keyword>
<gene>
    <name evidence="2" type="ORF">METZ01_LOCUS131300</name>
</gene>
<protein>
    <recommendedName>
        <fullName evidence="3">Transmembrane protein</fullName>
    </recommendedName>
</protein>
<dbReference type="AlphaFoldDB" id="A0A381YN41"/>
<reference evidence="2" key="1">
    <citation type="submission" date="2018-05" db="EMBL/GenBank/DDBJ databases">
        <authorList>
            <person name="Lanie J.A."/>
            <person name="Ng W.-L."/>
            <person name="Kazmierczak K.M."/>
            <person name="Andrzejewski T.M."/>
            <person name="Davidsen T.M."/>
            <person name="Wayne K.J."/>
            <person name="Tettelin H."/>
            <person name="Glass J.I."/>
            <person name="Rusch D."/>
            <person name="Podicherti R."/>
            <person name="Tsui H.-C.T."/>
            <person name="Winkler M.E."/>
        </authorList>
    </citation>
    <scope>NUCLEOTIDE SEQUENCE</scope>
</reference>
<keyword evidence="1" id="KW-0472">Membrane</keyword>
<organism evidence="2">
    <name type="scientific">marine metagenome</name>
    <dbReference type="NCBI Taxonomy" id="408172"/>
    <lineage>
        <taxon>unclassified sequences</taxon>
        <taxon>metagenomes</taxon>
        <taxon>ecological metagenomes</taxon>
    </lineage>
</organism>
<evidence type="ECO:0000313" key="2">
    <source>
        <dbReference type="EMBL" id="SVA78446.1"/>
    </source>
</evidence>
<dbReference type="EMBL" id="UINC01018635">
    <property type="protein sequence ID" value="SVA78446.1"/>
    <property type="molecule type" value="Genomic_DNA"/>
</dbReference>
<sequence length="240" mass="28072">MILFILPIELVFGEEAYFDLSDKEIQIQTDFNGKEVIIFGLTDPELDTILTIKGPNKDTKVSKKERLFGFWFNTKKIIYRDLPSIFFIASSSPIKKILNDDTIVKKSLYFEKMFVNLLTQRNFNFTDQNKFEMWNENMIKIKKELNLYKEYKLKIIDDKLFQTRVFFPTNTVPGFYDVNIYQIKNKIIISEKNKKIIVKKAGIGNKIFQFAHNKPATYGILCIVFAVLAGLMGATIFRRL</sequence>
<keyword evidence="1" id="KW-0812">Transmembrane</keyword>
<proteinExistence type="predicted"/>
<dbReference type="Pfam" id="PF09608">
    <property type="entry name" value="Alph_Pro_TM"/>
    <property type="match status" value="1"/>
</dbReference>
<dbReference type="InterPro" id="IPR019088">
    <property type="entry name" value="CHP02186-rel_TM"/>
</dbReference>
<evidence type="ECO:0000256" key="1">
    <source>
        <dbReference type="SAM" id="Phobius"/>
    </source>
</evidence>
<accession>A0A381YN41</accession>
<name>A0A381YN41_9ZZZZ</name>
<evidence type="ECO:0008006" key="3">
    <source>
        <dbReference type="Google" id="ProtNLM"/>
    </source>
</evidence>